<feature type="transmembrane region" description="Helical" evidence="3">
    <location>
        <begin position="165"/>
        <end position="188"/>
    </location>
</feature>
<keyword evidence="5" id="KW-1185">Reference proteome</keyword>
<dbReference type="GO" id="GO:0005886">
    <property type="term" value="C:plasma membrane"/>
    <property type="evidence" value="ECO:0007669"/>
    <property type="project" value="TreeGrafter"/>
</dbReference>
<dbReference type="InterPro" id="IPR016688">
    <property type="entry name" value="MscS-like_plants/fungi"/>
</dbReference>
<feature type="transmembrane region" description="Helical" evidence="3">
    <location>
        <begin position="133"/>
        <end position="153"/>
    </location>
</feature>
<reference evidence="4 5" key="1">
    <citation type="journal article" date="2014" name="PLoS ONE">
        <title>Global Analysis of Gene Expression Profiles in Physic Nut (Jatropha curcas L.) Seedlings Exposed to Salt Stress.</title>
        <authorList>
            <person name="Zhang L."/>
            <person name="Zhang C."/>
            <person name="Wu P."/>
            <person name="Chen Y."/>
            <person name="Li M."/>
            <person name="Jiang H."/>
            <person name="Wu G."/>
        </authorList>
    </citation>
    <scope>NUCLEOTIDE SEQUENCE [LARGE SCALE GENOMIC DNA]</scope>
    <source>
        <strain evidence="5">cv. GZQX0401</strain>
        <tissue evidence="4">Young leaves</tissue>
    </source>
</reference>
<dbReference type="OrthoDB" id="1741504at2759"/>
<dbReference type="AlphaFoldDB" id="A0A067KPZ6"/>
<evidence type="ECO:0000256" key="1">
    <source>
        <dbReference type="ARBA" id="ARBA00004141"/>
    </source>
</evidence>
<dbReference type="EMBL" id="KK914539">
    <property type="protein sequence ID" value="KDP33894.1"/>
    <property type="molecule type" value="Genomic_DNA"/>
</dbReference>
<dbReference type="GO" id="GO:0050982">
    <property type="term" value="P:detection of mechanical stimulus"/>
    <property type="evidence" value="ECO:0007669"/>
    <property type="project" value="TreeGrafter"/>
</dbReference>
<keyword evidence="3" id="KW-0812">Transmembrane</keyword>
<comment type="subcellular location">
    <subcellularLocation>
        <location evidence="1">Membrane</location>
        <topology evidence="1">Multi-pass membrane protein</topology>
    </subcellularLocation>
</comment>
<evidence type="ECO:0000313" key="4">
    <source>
        <dbReference type="EMBL" id="KDP33894.1"/>
    </source>
</evidence>
<gene>
    <name evidence="4" type="ORF">JCGZ_07465</name>
</gene>
<dbReference type="GO" id="GO:0008381">
    <property type="term" value="F:mechanosensitive monoatomic ion channel activity"/>
    <property type="evidence" value="ECO:0007669"/>
    <property type="project" value="TreeGrafter"/>
</dbReference>
<evidence type="ECO:0000313" key="5">
    <source>
        <dbReference type="Proteomes" id="UP000027138"/>
    </source>
</evidence>
<evidence type="ECO:0000256" key="2">
    <source>
        <dbReference type="ARBA" id="ARBA00008017"/>
    </source>
</evidence>
<dbReference type="PANTHER" id="PTHR31618:SF33">
    <property type="entry name" value="MECHANOSENSITIVE ION CHANNEL PROTEIN"/>
    <property type="match status" value="1"/>
</dbReference>
<keyword evidence="3" id="KW-1133">Transmembrane helix</keyword>
<dbReference type="PANTHER" id="PTHR31618">
    <property type="entry name" value="MECHANOSENSITIVE ION CHANNEL PROTEIN 5"/>
    <property type="match status" value="1"/>
</dbReference>
<accession>A0A067KPZ6</accession>
<protein>
    <submittedName>
        <fullName evidence="4">Uncharacterized protein</fullName>
    </submittedName>
</protein>
<dbReference type="GO" id="GO:0006820">
    <property type="term" value="P:monoatomic anion transport"/>
    <property type="evidence" value="ECO:0007669"/>
    <property type="project" value="TreeGrafter"/>
</dbReference>
<dbReference type="Proteomes" id="UP000027138">
    <property type="component" value="Unassembled WGS sequence"/>
</dbReference>
<evidence type="ECO:0000256" key="3">
    <source>
        <dbReference type="SAM" id="Phobius"/>
    </source>
</evidence>
<name>A0A067KPZ6_JATCU</name>
<comment type="similarity">
    <text evidence="2">Belongs to the MscS (TC 1.A.23) family.</text>
</comment>
<organism evidence="4 5">
    <name type="scientific">Jatropha curcas</name>
    <name type="common">Barbados nut</name>
    <dbReference type="NCBI Taxonomy" id="180498"/>
    <lineage>
        <taxon>Eukaryota</taxon>
        <taxon>Viridiplantae</taxon>
        <taxon>Streptophyta</taxon>
        <taxon>Embryophyta</taxon>
        <taxon>Tracheophyta</taxon>
        <taxon>Spermatophyta</taxon>
        <taxon>Magnoliopsida</taxon>
        <taxon>eudicotyledons</taxon>
        <taxon>Gunneridae</taxon>
        <taxon>Pentapetalae</taxon>
        <taxon>rosids</taxon>
        <taxon>fabids</taxon>
        <taxon>Malpighiales</taxon>
        <taxon>Euphorbiaceae</taxon>
        <taxon>Crotonoideae</taxon>
        <taxon>Jatropheae</taxon>
        <taxon>Jatropha</taxon>
    </lineage>
</organism>
<sequence length="210" mass="24169">MDGFMDAIRAKNLPPLTFYGDKEVEETIKNEQQAKKAANHIFKNLAYPNDEKYMDLEKILKYARVKEMADQCQTIKEVGDHFQAVAEDRQNCSDKQIKRSIFRKWAVSVYNNYDSLNSALRHRKTAVDELNKLASVVILVTITIVWLLFMEFLTTKAIVFLSSQLLLVVFMFGNTAKLVFEAIIFVFVMHPFDVGDRCVIDGTQVLEEQS</sequence>
<keyword evidence="3" id="KW-0472">Membrane</keyword>
<proteinExistence type="inferred from homology"/>